<reference evidence="2" key="1">
    <citation type="submission" date="2022-11" db="UniProtKB">
        <authorList>
            <consortium name="WormBaseParasite"/>
        </authorList>
    </citation>
    <scope>IDENTIFICATION</scope>
</reference>
<sequence>MNQKEKEPFNKTMTTRVKWHNGCFLESNVYLLMRDEIHRFHSEYSLQKIVLCKLLQFLPAFQEKVVLLSTPWTQRLEGRSARKKVTQIPYLNVFYINFRPREEKS</sequence>
<accession>A0A915BMW8</accession>
<proteinExistence type="predicted"/>
<dbReference type="AlphaFoldDB" id="A0A915BMW8"/>
<evidence type="ECO:0000313" key="1">
    <source>
        <dbReference type="Proteomes" id="UP000887569"/>
    </source>
</evidence>
<name>A0A915BMW8_PARUN</name>
<evidence type="ECO:0000313" key="2">
    <source>
        <dbReference type="WBParaSite" id="PgR046_g019_t01"/>
    </source>
</evidence>
<dbReference type="WBParaSite" id="PgR046_g019_t01">
    <property type="protein sequence ID" value="PgR046_g019_t01"/>
    <property type="gene ID" value="PgR046_g019"/>
</dbReference>
<dbReference type="Proteomes" id="UP000887569">
    <property type="component" value="Unplaced"/>
</dbReference>
<organism evidence="1 2">
    <name type="scientific">Parascaris univalens</name>
    <name type="common">Nematode worm</name>
    <dbReference type="NCBI Taxonomy" id="6257"/>
    <lineage>
        <taxon>Eukaryota</taxon>
        <taxon>Metazoa</taxon>
        <taxon>Ecdysozoa</taxon>
        <taxon>Nematoda</taxon>
        <taxon>Chromadorea</taxon>
        <taxon>Rhabditida</taxon>
        <taxon>Spirurina</taxon>
        <taxon>Ascaridomorpha</taxon>
        <taxon>Ascaridoidea</taxon>
        <taxon>Ascarididae</taxon>
        <taxon>Parascaris</taxon>
    </lineage>
</organism>
<protein>
    <submittedName>
        <fullName evidence="2">Collagen triple helix repeat protein</fullName>
    </submittedName>
</protein>
<keyword evidence="1" id="KW-1185">Reference proteome</keyword>